<reference evidence="2" key="1">
    <citation type="journal article" date="2017" name="Nature">
        <title>The sunflower genome provides insights into oil metabolism, flowering and Asterid evolution.</title>
        <authorList>
            <person name="Badouin H."/>
            <person name="Gouzy J."/>
            <person name="Grassa C.J."/>
            <person name="Murat F."/>
            <person name="Staton S.E."/>
            <person name="Cottret L."/>
            <person name="Lelandais-Briere C."/>
            <person name="Owens G.L."/>
            <person name="Carrere S."/>
            <person name="Mayjonade B."/>
            <person name="Legrand L."/>
            <person name="Gill N."/>
            <person name="Kane N.C."/>
            <person name="Bowers J.E."/>
            <person name="Hubner S."/>
            <person name="Bellec A."/>
            <person name="Berard A."/>
            <person name="Berges H."/>
            <person name="Blanchet N."/>
            <person name="Boniface M.C."/>
            <person name="Brunel D."/>
            <person name="Catrice O."/>
            <person name="Chaidir N."/>
            <person name="Claudel C."/>
            <person name="Donnadieu C."/>
            <person name="Faraut T."/>
            <person name="Fievet G."/>
            <person name="Helmstetter N."/>
            <person name="King M."/>
            <person name="Knapp S.J."/>
            <person name="Lai Z."/>
            <person name="Le Paslier M.C."/>
            <person name="Lippi Y."/>
            <person name="Lorenzon L."/>
            <person name="Mandel J.R."/>
            <person name="Marage G."/>
            <person name="Marchand G."/>
            <person name="Marquand E."/>
            <person name="Bret-Mestries E."/>
            <person name="Morien E."/>
            <person name="Nambeesan S."/>
            <person name="Nguyen T."/>
            <person name="Pegot-Espagnet P."/>
            <person name="Pouilly N."/>
            <person name="Raftis F."/>
            <person name="Sallet E."/>
            <person name="Schiex T."/>
            <person name="Thomas J."/>
            <person name="Vandecasteele C."/>
            <person name="Vares D."/>
            <person name="Vear F."/>
            <person name="Vautrin S."/>
            <person name="Crespi M."/>
            <person name="Mangin B."/>
            <person name="Burke J.M."/>
            <person name="Salse J."/>
            <person name="Munos S."/>
            <person name="Vincourt P."/>
            <person name="Rieseberg L.H."/>
            <person name="Langlade N.B."/>
        </authorList>
    </citation>
    <scope>NUCLEOTIDE SEQUENCE [LARGE SCALE GENOMIC DNA]</scope>
    <source>
        <strain evidence="2">cv. SF193</strain>
    </source>
</reference>
<dbReference type="Proteomes" id="UP000215914">
    <property type="component" value="Chromosome 2"/>
</dbReference>
<dbReference type="InParanoid" id="A0A251VHP0"/>
<organism evidence="1 2">
    <name type="scientific">Helianthus annuus</name>
    <name type="common">Common sunflower</name>
    <dbReference type="NCBI Taxonomy" id="4232"/>
    <lineage>
        <taxon>Eukaryota</taxon>
        <taxon>Viridiplantae</taxon>
        <taxon>Streptophyta</taxon>
        <taxon>Embryophyta</taxon>
        <taxon>Tracheophyta</taxon>
        <taxon>Spermatophyta</taxon>
        <taxon>Magnoliopsida</taxon>
        <taxon>eudicotyledons</taxon>
        <taxon>Gunneridae</taxon>
        <taxon>Pentapetalae</taxon>
        <taxon>asterids</taxon>
        <taxon>campanulids</taxon>
        <taxon>Asterales</taxon>
        <taxon>Asteraceae</taxon>
        <taxon>Asteroideae</taxon>
        <taxon>Heliantheae alliance</taxon>
        <taxon>Heliantheae</taxon>
        <taxon>Helianthus</taxon>
    </lineage>
</organism>
<accession>A0A251VHP0</accession>
<sequence length="99" mass="11405">MHLHLYLVFWEFPKKNLIFTHSPPHITQPHNRLPEEEQRPRQIPTITAAVPIVCNHRESELTGGMPAAMQKVARILDSDLCKRFLTAIYAKEIGVKLPK</sequence>
<gene>
    <name evidence="1" type="ORF">HannXRQ_Chr02g0045971</name>
</gene>
<proteinExistence type="predicted"/>
<protein>
    <submittedName>
        <fullName evidence="1">Uncharacterized protein</fullName>
    </submittedName>
</protein>
<dbReference type="AlphaFoldDB" id="A0A251VHP0"/>
<keyword evidence="2" id="KW-1185">Reference proteome</keyword>
<name>A0A251VHP0_HELAN</name>
<evidence type="ECO:0000313" key="1">
    <source>
        <dbReference type="EMBL" id="OTG34452.1"/>
    </source>
</evidence>
<evidence type="ECO:0000313" key="2">
    <source>
        <dbReference type="Proteomes" id="UP000215914"/>
    </source>
</evidence>
<dbReference type="EMBL" id="CM007891">
    <property type="protein sequence ID" value="OTG34452.1"/>
    <property type="molecule type" value="Genomic_DNA"/>
</dbReference>